<dbReference type="SUPFAM" id="SSF55103">
    <property type="entry name" value="FAD-linked oxidases, C-terminal domain"/>
    <property type="match status" value="1"/>
</dbReference>
<dbReference type="InterPro" id="IPR006094">
    <property type="entry name" value="Oxid_FAD_bind_N"/>
</dbReference>
<dbReference type="EnsemblMetazoa" id="G22750.1">
    <property type="protein sequence ID" value="G22750.1:cds"/>
    <property type="gene ID" value="G22750"/>
</dbReference>
<protein>
    <recommendedName>
        <fullName evidence="7">D-2-hydroxyglutarate dehydrogenase, mitochondrial</fullName>
        <ecNumber evidence="6">1.1.99.39</ecNumber>
    </recommendedName>
</protein>
<evidence type="ECO:0000256" key="9">
    <source>
        <dbReference type="ARBA" id="ARBA00049267"/>
    </source>
</evidence>
<evidence type="ECO:0000256" key="4">
    <source>
        <dbReference type="ARBA" id="ARBA00022827"/>
    </source>
</evidence>
<evidence type="ECO:0000256" key="6">
    <source>
        <dbReference type="ARBA" id="ARBA00039003"/>
    </source>
</evidence>
<dbReference type="PANTHER" id="PTHR43716:SF1">
    <property type="entry name" value="D-2-HYDROXYGLUTARATE DEHYDROGENASE, MITOCHONDRIAL"/>
    <property type="match status" value="1"/>
</dbReference>
<dbReference type="AlphaFoldDB" id="A0A8W8KA21"/>
<dbReference type="SUPFAM" id="SSF56176">
    <property type="entry name" value="FAD-binding/transporter-associated domain-like"/>
    <property type="match status" value="1"/>
</dbReference>
<evidence type="ECO:0000256" key="3">
    <source>
        <dbReference type="ARBA" id="ARBA00022630"/>
    </source>
</evidence>
<comment type="catalytic activity">
    <reaction evidence="9">
        <text>(R)-malate + A = oxaloacetate + AH2</text>
        <dbReference type="Rhea" id="RHEA:67460"/>
        <dbReference type="ChEBI" id="CHEBI:13193"/>
        <dbReference type="ChEBI" id="CHEBI:15588"/>
        <dbReference type="ChEBI" id="CHEBI:16452"/>
        <dbReference type="ChEBI" id="CHEBI:17499"/>
    </reaction>
    <physiologicalReaction direction="left-to-right" evidence="9">
        <dbReference type="Rhea" id="RHEA:67461"/>
    </physiologicalReaction>
</comment>
<dbReference type="Pfam" id="PF02913">
    <property type="entry name" value="FAD-oxidase_C"/>
    <property type="match status" value="1"/>
</dbReference>
<comment type="similarity">
    <text evidence="2">Belongs to the FAD-binding oxidoreductase/transferase type 4 family.</text>
</comment>
<dbReference type="InterPro" id="IPR016167">
    <property type="entry name" value="FAD-bd_PCMH_sub1"/>
</dbReference>
<dbReference type="Gene3D" id="3.30.70.2740">
    <property type="match status" value="1"/>
</dbReference>
<dbReference type="Gene3D" id="3.30.70.2190">
    <property type="match status" value="1"/>
</dbReference>
<dbReference type="Gene3D" id="3.30.43.10">
    <property type="entry name" value="Uridine Diphospho-n-acetylenolpyruvylglucosamine Reductase, domain 2"/>
    <property type="match status" value="1"/>
</dbReference>
<dbReference type="Gene3D" id="3.30.465.10">
    <property type="match status" value="1"/>
</dbReference>
<comment type="function">
    <text evidence="8">Catalyzes the oxidation of D-2-hydroxyglutarate (D-2-HG) to alpha-ketoglutarate. Also catalyzes the oxidation of other D-2-hydroxyacids, such as D-malate (D-MAL) and D-lactate (D-LAC). Exhibits high activities towards D-2-HG and D-MAL but a very weak activity towards D-LAC.</text>
</comment>
<dbReference type="InterPro" id="IPR016171">
    <property type="entry name" value="Vanillyl_alc_oxidase_C-sub2"/>
</dbReference>
<evidence type="ECO:0000313" key="13">
    <source>
        <dbReference type="Proteomes" id="UP000005408"/>
    </source>
</evidence>
<dbReference type="InterPro" id="IPR004113">
    <property type="entry name" value="FAD-bd_oxidored_4_C"/>
</dbReference>
<dbReference type="FunFam" id="3.30.465.10:FF:000001">
    <property type="entry name" value="D-2-hydroxyglutarate dehydrogenase, mitochondrial"/>
    <property type="match status" value="1"/>
</dbReference>
<dbReference type="Gene3D" id="1.10.45.10">
    <property type="entry name" value="Vanillyl-alcohol Oxidase, Chain A, domain 4"/>
    <property type="match status" value="1"/>
</dbReference>
<dbReference type="FunFam" id="3.30.70.2190:FF:000001">
    <property type="entry name" value="D-2-hydroxyglutarate dehydrogenase mitochondrial"/>
    <property type="match status" value="1"/>
</dbReference>
<keyword evidence="4" id="KW-0274">FAD</keyword>
<dbReference type="InterPro" id="IPR016164">
    <property type="entry name" value="FAD-linked_Oxase-like_C"/>
</dbReference>
<dbReference type="GO" id="GO:0071949">
    <property type="term" value="F:FAD binding"/>
    <property type="evidence" value="ECO:0007669"/>
    <property type="project" value="InterPro"/>
</dbReference>
<proteinExistence type="inferred from homology"/>
<dbReference type="InterPro" id="IPR016169">
    <property type="entry name" value="FAD-bd_PCMH_sub2"/>
</dbReference>
<dbReference type="Proteomes" id="UP000005408">
    <property type="component" value="Unassembled WGS sequence"/>
</dbReference>
<dbReference type="EC" id="1.1.99.39" evidence="6"/>
<dbReference type="InterPro" id="IPR016166">
    <property type="entry name" value="FAD-bd_PCMH"/>
</dbReference>
<dbReference type="FunFam" id="1.10.45.10:FF:000001">
    <property type="entry name" value="D-lactate dehydrogenase mitochondrial"/>
    <property type="match status" value="1"/>
</dbReference>
<evidence type="ECO:0000256" key="7">
    <source>
        <dbReference type="ARBA" id="ARBA00039639"/>
    </source>
</evidence>
<feature type="domain" description="FAD-binding PCMH-type" evidence="11">
    <location>
        <begin position="189"/>
        <end position="369"/>
    </location>
</feature>
<keyword evidence="10" id="KW-0812">Transmembrane</keyword>
<dbReference type="InterPro" id="IPR036318">
    <property type="entry name" value="FAD-bd_PCMH-like_sf"/>
</dbReference>
<feature type="transmembrane region" description="Helical" evidence="10">
    <location>
        <begin position="49"/>
        <end position="69"/>
    </location>
</feature>
<dbReference type="GO" id="GO:0051990">
    <property type="term" value="F:(R)-2-hydroxyglutarate dehydrogenase activity"/>
    <property type="evidence" value="ECO:0007669"/>
    <property type="project" value="UniProtKB-EC"/>
</dbReference>
<organism evidence="12 13">
    <name type="scientific">Magallana gigas</name>
    <name type="common">Pacific oyster</name>
    <name type="synonym">Crassostrea gigas</name>
    <dbReference type="NCBI Taxonomy" id="29159"/>
    <lineage>
        <taxon>Eukaryota</taxon>
        <taxon>Metazoa</taxon>
        <taxon>Spiralia</taxon>
        <taxon>Lophotrochozoa</taxon>
        <taxon>Mollusca</taxon>
        <taxon>Bivalvia</taxon>
        <taxon>Autobranchia</taxon>
        <taxon>Pteriomorphia</taxon>
        <taxon>Ostreida</taxon>
        <taxon>Ostreoidea</taxon>
        <taxon>Ostreidae</taxon>
        <taxon>Magallana</taxon>
    </lineage>
</organism>
<keyword evidence="13" id="KW-1185">Reference proteome</keyword>
<evidence type="ECO:0000256" key="1">
    <source>
        <dbReference type="ARBA" id="ARBA00001974"/>
    </source>
</evidence>
<evidence type="ECO:0000256" key="5">
    <source>
        <dbReference type="ARBA" id="ARBA00023002"/>
    </source>
</evidence>
<dbReference type="FunFam" id="3.30.70.2740:FF:000002">
    <property type="entry name" value="D-2-hydroxyglutarate dehydrogenase mitochondrial"/>
    <property type="match status" value="1"/>
</dbReference>
<dbReference type="FunFam" id="3.30.43.10:FF:000011">
    <property type="entry name" value="D-lactate dehydrogenase (Cytochrome)"/>
    <property type="match status" value="1"/>
</dbReference>
<keyword evidence="10" id="KW-0472">Membrane</keyword>
<dbReference type="Pfam" id="PF01565">
    <property type="entry name" value="FAD_binding_4"/>
    <property type="match status" value="1"/>
</dbReference>
<keyword evidence="3" id="KW-0285">Flavoprotein</keyword>
<dbReference type="GO" id="GO:0005739">
    <property type="term" value="C:mitochondrion"/>
    <property type="evidence" value="ECO:0007669"/>
    <property type="project" value="TreeGrafter"/>
</dbReference>
<comment type="cofactor">
    <cofactor evidence="1">
        <name>FAD</name>
        <dbReference type="ChEBI" id="CHEBI:57692"/>
    </cofactor>
</comment>
<dbReference type="PANTHER" id="PTHR43716">
    <property type="entry name" value="D-2-HYDROXYGLUTARATE DEHYDROGENASE, MITOCHONDRIAL"/>
    <property type="match status" value="1"/>
</dbReference>
<dbReference type="PROSITE" id="PS51387">
    <property type="entry name" value="FAD_PCMH"/>
    <property type="match status" value="1"/>
</dbReference>
<evidence type="ECO:0000259" key="11">
    <source>
        <dbReference type="PROSITE" id="PS51387"/>
    </source>
</evidence>
<keyword evidence="10" id="KW-1133">Transmembrane helix</keyword>
<evidence type="ECO:0000256" key="2">
    <source>
        <dbReference type="ARBA" id="ARBA00008000"/>
    </source>
</evidence>
<keyword evidence="5" id="KW-0560">Oxidoreductase</keyword>
<evidence type="ECO:0000256" key="10">
    <source>
        <dbReference type="SAM" id="Phobius"/>
    </source>
</evidence>
<evidence type="ECO:0000256" key="8">
    <source>
        <dbReference type="ARBA" id="ARBA00045410"/>
    </source>
</evidence>
<sequence>MVAGVKPWPGFVYDFYALLLILHVPKIHSRIFEIFICTTSNLYFGMSPMYSWGVFVLLSLVHVIMTSSVTSRMDDQSENLAAWPFRHLKIPSGHVSRNVKKKNTGIRTFQKKSTTGSQLCQTCSGTVLRRCIQTSSTRHVELTSVRYPDVKRGNYGSVRDSDLATFERLLPGRVLTDSLDGYNTDWLKTCRGASQVVLRPKSTEEVSAILKYCNEKKLAVVPQGGNTGLVGGSVSVFDEIVISTQLMNSIISLDEISGTLVCQAGCVLASLEDYLSNHKLTIPVDLGAKGSCHIGGNVATNAGGVRLLRYGSLHGNVLGLEAVLANGEVVDCLSTLRKDNTGYDLKQLFIGSEGTLGIITAVSLNCPQKPEAVSVAFLGCESFQSVLDIFKESRQKLGEVLSAFEFMDSQTMTVAKENLKLRSPIEDYPFYVLIETSGSNGSHDEEKLSQFLEHVMGTGIVQDGTVATEPTKIQNIWSMRERIAEGLMHDGYCYKYDVSLPLQSFYGLVEAMRERMGTMVTRVIGYGHVGDGNLHLNLTSPEYSTEVMDKIEPFLYDWVANHKGSISAEHGLGFKKKNFIYHSKSKSAVRLMKDIKHTFDPNMILNPYKVLPDF</sequence>
<evidence type="ECO:0000313" key="12">
    <source>
        <dbReference type="EnsemblMetazoa" id="G22750.1:cds"/>
    </source>
</evidence>
<name>A0A8W8KA21_MAGGI</name>
<dbReference type="InterPro" id="IPR051264">
    <property type="entry name" value="FAD-oxidored/transferase_4"/>
</dbReference>
<accession>A0A8W8KA21</accession>
<reference evidence="12" key="1">
    <citation type="submission" date="2022-08" db="UniProtKB">
        <authorList>
            <consortium name="EnsemblMetazoa"/>
        </authorList>
    </citation>
    <scope>IDENTIFICATION</scope>
    <source>
        <strain evidence="12">05x7-T-G4-1.051#20</strain>
    </source>
</reference>